<accession>A0A0D8XU12</accession>
<dbReference type="AlphaFoldDB" id="A0A0D8XU12"/>
<gene>
    <name evidence="1" type="ORF">DICVIV_08089</name>
</gene>
<proteinExistence type="predicted"/>
<reference evidence="1 2" key="1">
    <citation type="submission" date="2013-11" db="EMBL/GenBank/DDBJ databases">
        <title>Draft genome of the bovine lungworm Dictyocaulus viviparus.</title>
        <authorList>
            <person name="Mitreva M."/>
        </authorList>
    </citation>
    <scope>NUCLEOTIDE SEQUENCE [LARGE SCALE GENOMIC DNA]</scope>
    <source>
        <strain evidence="1 2">HannoverDv2000</strain>
    </source>
</reference>
<evidence type="ECO:0000313" key="2">
    <source>
        <dbReference type="Proteomes" id="UP000053766"/>
    </source>
</evidence>
<dbReference type="Proteomes" id="UP000053766">
    <property type="component" value="Unassembled WGS sequence"/>
</dbReference>
<keyword evidence="2" id="KW-1185">Reference proteome</keyword>
<protein>
    <submittedName>
        <fullName evidence="1">Uncharacterized protein</fullName>
    </submittedName>
</protein>
<name>A0A0D8XU12_DICVI</name>
<evidence type="ECO:0000313" key="1">
    <source>
        <dbReference type="EMBL" id="KJH45861.1"/>
    </source>
</evidence>
<reference evidence="2" key="2">
    <citation type="journal article" date="2016" name="Sci. Rep.">
        <title>Dictyocaulus viviparus genome, variome and transcriptome elucidate lungworm biology and support future intervention.</title>
        <authorList>
            <person name="McNulty S.N."/>
            <person name="Strube C."/>
            <person name="Rosa B.A."/>
            <person name="Martin J.C."/>
            <person name="Tyagi R."/>
            <person name="Choi Y.J."/>
            <person name="Wang Q."/>
            <person name="Hallsworth Pepin K."/>
            <person name="Zhang X."/>
            <person name="Ozersky P."/>
            <person name="Wilson R.K."/>
            <person name="Sternberg P.W."/>
            <person name="Gasser R.B."/>
            <person name="Mitreva M."/>
        </authorList>
    </citation>
    <scope>NUCLEOTIDE SEQUENCE [LARGE SCALE GENOMIC DNA]</scope>
    <source>
        <strain evidence="2">HannoverDv2000</strain>
    </source>
</reference>
<sequence length="60" mass="7131">MNVLIWNSFEIVLAEFYVDLRTLSIVALQMFTAIKSFTNSRILWNIMQNEEMRDKGFRGE</sequence>
<organism evidence="1 2">
    <name type="scientific">Dictyocaulus viviparus</name>
    <name type="common">Bovine lungworm</name>
    <dbReference type="NCBI Taxonomy" id="29172"/>
    <lineage>
        <taxon>Eukaryota</taxon>
        <taxon>Metazoa</taxon>
        <taxon>Ecdysozoa</taxon>
        <taxon>Nematoda</taxon>
        <taxon>Chromadorea</taxon>
        <taxon>Rhabditida</taxon>
        <taxon>Rhabditina</taxon>
        <taxon>Rhabditomorpha</taxon>
        <taxon>Strongyloidea</taxon>
        <taxon>Metastrongylidae</taxon>
        <taxon>Dictyocaulus</taxon>
    </lineage>
</organism>
<dbReference type="EMBL" id="KN716382">
    <property type="protein sequence ID" value="KJH45861.1"/>
    <property type="molecule type" value="Genomic_DNA"/>
</dbReference>